<dbReference type="AlphaFoldDB" id="A0A7H8TQE0"/>
<evidence type="ECO:0000256" key="1">
    <source>
        <dbReference type="SAM" id="MobiDB-lite"/>
    </source>
</evidence>
<protein>
    <recommendedName>
        <fullName evidence="5">Lipoprotein</fullName>
    </recommendedName>
</protein>
<accession>A0A7H8TQE0</accession>
<feature type="compositionally biased region" description="Low complexity" evidence="1">
    <location>
        <begin position="62"/>
        <end position="73"/>
    </location>
</feature>
<organism evidence="3 4">
    <name type="scientific">Streptomyces chartreusis</name>
    <dbReference type="NCBI Taxonomy" id="1969"/>
    <lineage>
        <taxon>Bacteria</taxon>
        <taxon>Bacillati</taxon>
        <taxon>Actinomycetota</taxon>
        <taxon>Actinomycetes</taxon>
        <taxon>Kitasatosporales</taxon>
        <taxon>Streptomycetaceae</taxon>
        <taxon>Streptomyces</taxon>
    </lineage>
</organism>
<proteinExistence type="predicted"/>
<evidence type="ECO:0000313" key="3">
    <source>
        <dbReference type="EMBL" id="QKZ24360.1"/>
    </source>
</evidence>
<evidence type="ECO:0000256" key="2">
    <source>
        <dbReference type="SAM" id="SignalP"/>
    </source>
</evidence>
<feature type="signal peptide" evidence="2">
    <location>
        <begin position="1"/>
        <end position="27"/>
    </location>
</feature>
<dbReference type="EMBL" id="CP056041">
    <property type="protein sequence ID" value="QKZ24360.1"/>
    <property type="molecule type" value="Genomic_DNA"/>
</dbReference>
<keyword evidence="4" id="KW-1185">Reference proteome</keyword>
<name>A0A7H8TQE0_STRCX</name>
<reference evidence="3 4" key="1">
    <citation type="submission" date="2020-06" db="EMBL/GenBank/DDBJ databases">
        <title>Genome mining for natural products.</title>
        <authorList>
            <person name="Zhang B."/>
            <person name="Shi J."/>
            <person name="Ge H."/>
        </authorList>
    </citation>
    <scope>NUCLEOTIDE SEQUENCE [LARGE SCALE GENOMIC DNA]</scope>
    <source>
        <strain evidence="3 4">NA02069</strain>
    </source>
</reference>
<dbReference type="Proteomes" id="UP000509418">
    <property type="component" value="Chromosome"/>
</dbReference>
<sequence>MYMRGRRLRFTAVSAMVVLALTGFSSGCGHGSRNDASSSRSDAQDPGTSAGGSNGDTHRSQPTDSPTPTASPSKETAKPLKDGTAALISCASLDDPYATVEVRNPNDRDAVFTMKMTFKDAHGFTMITHTAQVPVPAKGTATHRAAIAGIGTGRVDQIASCEVTPRATADW</sequence>
<keyword evidence="2" id="KW-0732">Signal</keyword>
<feature type="region of interest" description="Disordered" evidence="1">
    <location>
        <begin position="28"/>
        <end position="81"/>
    </location>
</feature>
<dbReference type="PROSITE" id="PS51257">
    <property type="entry name" value="PROKAR_LIPOPROTEIN"/>
    <property type="match status" value="1"/>
</dbReference>
<evidence type="ECO:0000313" key="4">
    <source>
        <dbReference type="Proteomes" id="UP000509418"/>
    </source>
</evidence>
<evidence type="ECO:0008006" key="5">
    <source>
        <dbReference type="Google" id="ProtNLM"/>
    </source>
</evidence>
<gene>
    <name evidence="3" type="ORF">HUT05_47720</name>
</gene>
<feature type="chain" id="PRO_5038700122" description="Lipoprotein" evidence="2">
    <location>
        <begin position="28"/>
        <end position="171"/>
    </location>
</feature>